<dbReference type="Proteomes" id="UP000800235">
    <property type="component" value="Unassembled WGS sequence"/>
</dbReference>
<dbReference type="InterPro" id="IPR001296">
    <property type="entry name" value="Glyco_trans_1"/>
</dbReference>
<dbReference type="GO" id="GO:0016757">
    <property type="term" value="F:glycosyltransferase activity"/>
    <property type="evidence" value="ECO:0007669"/>
    <property type="project" value="UniProtKB-KW"/>
</dbReference>
<dbReference type="Pfam" id="PF00534">
    <property type="entry name" value="Glycos_transf_1"/>
    <property type="match status" value="1"/>
</dbReference>
<comment type="caution">
    <text evidence="4">The sequence shown here is derived from an EMBL/GenBank/DDBJ whole genome shotgun (WGS) entry which is preliminary data.</text>
</comment>
<gene>
    <name evidence="4" type="ORF">EJ08DRAFT_704004</name>
</gene>
<protein>
    <submittedName>
        <fullName evidence="4">UDP-Glycosyltransferase/glycogen phosphorylase</fullName>
    </submittedName>
</protein>
<keyword evidence="5" id="KW-1185">Reference proteome</keyword>
<dbReference type="PANTHER" id="PTHR12526">
    <property type="entry name" value="GLYCOSYLTRANSFERASE"/>
    <property type="match status" value="1"/>
</dbReference>
<name>A0A9P4NDJ0_9PEZI</name>
<feature type="domain" description="Glycosyltransferase subfamily 4-like N-terminal" evidence="3">
    <location>
        <begin position="26"/>
        <end position="212"/>
    </location>
</feature>
<proteinExistence type="predicted"/>
<dbReference type="EMBL" id="MU007282">
    <property type="protein sequence ID" value="KAF2414710.1"/>
    <property type="molecule type" value="Genomic_DNA"/>
</dbReference>
<organism evidence="4 5">
    <name type="scientific">Tothia fuscella</name>
    <dbReference type="NCBI Taxonomy" id="1048955"/>
    <lineage>
        <taxon>Eukaryota</taxon>
        <taxon>Fungi</taxon>
        <taxon>Dikarya</taxon>
        <taxon>Ascomycota</taxon>
        <taxon>Pezizomycotina</taxon>
        <taxon>Dothideomycetes</taxon>
        <taxon>Pleosporomycetidae</taxon>
        <taxon>Venturiales</taxon>
        <taxon>Cylindrosympodiaceae</taxon>
        <taxon>Tothia</taxon>
    </lineage>
</organism>
<accession>A0A9P4NDJ0</accession>
<dbReference type="Gene3D" id="3.40.50.2000">
    <property type="entry name" value="Glycogen Phosphorylase B"/>
    <property type="match status" value="2"/>
</dbReference>
<evidence type="ECO:0000259" key="2">
    <source>
        <dbReference type="Pfam" id="PF00534"/>
    </source>
</evidence>
<dbReference type="InterPro" id="IPR028098">
    <property type="entry name" value="Glyco_trans_4-like_N"/>
</dbReference>
<evidence type="ECO:0000313" key="4">
    <source>
        <dbReference type="EMBL" id="KAF2414710.1"/>
    </source>
</evidence>
<evidence type="ECO:0000313" key="5">
    <source>
        <dbReference type="Proteomes" id="UP000800235"/>
    </source>
</evidence>
<evidence type="ECO:0000259" key="3">
    <source>
        <dbReference type="Pfam" id="PF13579"/>
    </source>
</evidence>
<reference evidence="4" key="1">
    <citation type="journal article" date="2020" name="Stud. Mycol.">
        <title>101 Dothideomycetes genomes: a test case for predicting lifestyles and emergence of pathogens.</title>
        <authorList>
            <person name="Haridas S."/>
            <person name="Albert R."/>
            <person name="Binder M."/>
            <person name="Bloem J."/>
            <person name="Labutti K."/>
            <person name="Salamov A."/>
            <person name="Andreopoulos B."/>
            <person name="Baker S."/>
            <person name="Barry K."/>
            <person name="Bills G."/>
            <person name="Bluhm B."/>
            <person name="Cannon C."/>
            <person name="Castanera R."/>
            <person name="Culley D."/>
            <person name="Daum C."/>
            <person name="Ezra D."/>
            <person name="Gonzalez J."/>
            <person name="Henrissat B."/>
            <person name="Kuo A."/>
            <person name="Liang C."/>
            <person name="Lipzen A."/>
            <person name="Lutzoni F."/>
            <person name="Magnuson J."/>
            <person name="Mondo S."/>
            <person name="Nolan M."/>
            <person name="Ohm R."/>
            <person name="Pangilinan J."/>
            <person name="Park H.-J."/>
            <person name="Ramirez L."/>
            <person name="Alfaro M."/>
            <person name="Sun H."/>
            <person name="Tritt A."/>
            <person name="Yoshinaga Y."/>
            <person name="Zwiers L.-H."/>
            <person name="Turgeon B."/>
            <person name="Goodwin S."/>
            <person name="Spatafora J."/>
            <person name="Crous P."/>
            <person name="Grigoriev I."/>
        </authorList>
    </citation>
    <scope>NUCLEOTIDE SEQUENCE</scope>
    <source>
        <strain evidence="4">CBS 130266</strain>
    </source>
</reference>
<dbReference type="OrthoDB" id="2920394at2759"/>
<dbReference type="SUPFAM" id="SSF53756">
    <property type="entry name" value="UDP-Glycosyltransferase/glycogen phosphorylase"/>
    <property type="match status" value="1"/>
</dbReference>
<evidence type="ECO:0000256" key="1">
    <source>
        <dbReference type="ARBA" id="ARBA00022676"/>
    </source>
</evidence>
<keyword evidence="1" id="KW-0808">Transferase</keyword>
<dbReference type="Pfam" id="PF13579">
    <property type="entry name" value="Glyco_trans_4_4"/>
    <property type="match status" value="1"/>
</dbReference>
<keyword evidence="1" id="KW-0328">Glycosyltransferase</keyword>
<dbReference type="AlphaFoldDB" id="A0A9P4NDJ0"/>
<sequence>MFLANPGGVIMKKITLCIQKIAGLSGGAEKVLVDLANQLWARGFSVDILSYEDTGGEPFFYLSPGIVCRNIKPYDDRRRARAWRNSLEQGSIEFFVNRIVSVIDRTPYLCRFSWNRRYRRMIDRLQQFIDWHAPDVMICFMPGISTYVIAARQKSAHKPSVIISNHNVPEADFESLERWDRNRYDRYLRRLYLRKAEAVTVLLPEYRDWFTSEEQLNMHVIGNAIVPLKTIPNDNFRDNAFISIGRLTKTKNHEALIRAFAQIHAKIPSWSVRIFGIGPLRMQLESVIRELDIEKNVHLLGRSDQINEELVLSKVMILPSLHEGFPLVLGESFAAGVPVIGFSDCSGVNRLIRDGENGILVNGEGDRQASLAQAMEAIATDDSLRRRLSEGALADAQFGNYSVDRIFGEWESLILSVIR</sequence>
<feature type="domain" description="Glycosyl transferase family 1" evidence="2">
    <location>
        <begin position="237"/>
        <end position="392"/>
    </location>
</feature>